<reference evidence="6 7" key="1">
    <citation type="journal article" date="2019" name="Genome Biol. Evol.">
        <title>Insights into the evolution of the New World diploid cottons (Gossypium, subgenus Houzingenia) based on genome sequencing.</title>
        <authorList>
            <person name="Grover C.E."/>
            <person name="Arick M.A. 2nd"/>
            <person name="Thrash A."/>
            <person name="Conover J.L."/>
            <person name="Sanders W.S."/>
            <person name="Peterson D.G."/>
            <person name="Frelichowski J.E."/>
            <person name="Scheffler J.A."/>
            <person name="Scheffler B.E."/>
            <person name="Wendel J.F."/>
        </authorList>
    </citation>
    <scope>NUCLEOTIDE SEQUENCE [LARGE SCALE GENOMIC DNA]</scope>
    <source>
        <strain evidence="6">1</strain>
        <tissue evidence="6">Leaf</tissue>
    </source>
</reference>
<dbReference type="PANTHER" id="PTHR32001">
    <property type="entry name" value="KERATINOCYTE-ASSOCIATED PROTEIN 2"/>
    <property type="match status" value="1"/>
</dbReference>
<evidence type="ECO:0000313" key="6">
    <source>
        <dbReference type="EMBL" id="MBA0865170.1"/>
    </source>
</evidence>
<evidence type="ECO:0000256" key="3">
    <source>
        <dbReference type="ARBA" id="ARBA00022692"/>
    </source>
</evidence>
<organism evidence="6 7">
    <name type="scientific">Gossypium schwendimanii</name>
    <name type="common">Cotton</name>
    <dbReference type="NCBI Taxonomy" id="34291"/>
    <lineage>
        <taxon>Eukaryota</taxon>
        <taxon>Viridiplantae</taxon>
        <taxon>Streptophyta</taxon>
        <taxon>Embryophyta</taxon>
        <taxon>Tracheophyta</taxon>
        <taxon>Spermatophyta</taxon>
        <taxon>Magnoliopsida</taxon>
        <taxon>eudicotyledons</taxon>
        <taxon>Gunneridae</taxon>
        <taxon>Pentapetalae</taxon>
        <taxon>rosids</taxon>
        <taxon>malvids</taxon>
        <taxon>Malvales</taxon>
        <taxon>Malvaceae</taxon>
        <taxon>Malvoideae</taxon>
        <taxon>Gossypium</taxon>
    </lineage>
</organism>
<keyword evidence="7" id="KW-1185">Reference proteome</keyword>
<comment type="caution">
    <text evidence="6">The sequence shown here is derived from an EMBL/GenBank/DDBJ whole genome shotgun (WGS) entry which is preliminary data.</text>
</comment>
<evidence type="ECO:0000313" key="7">
    <source>
        <dbReference type="Proteomes" id="UP000593576"/>
    </source>
</evidence>
<evidence type="ECO:0000256" key="5">
    <source>
        <dbReference type="ARBA" id="ARBA00023136"/>
    </source>
</evidence>
<feature type="non-terminal residue" evidence="6">
    <location>
        <position position="58"/>
    </location>
</feature>
<dbReference type="AlphaFoldDB" id="A0A7J9M2G2"/>
<protein>
    <submittedName>
        <fullName evidence="6">Uncharacterized protein</fullName>
    </submittedName>
</protein>
<comment type="subcellular location">
    <subcellularLocation>
        <location evidence="1">Membrane</location>
        <topology evidence="1">Multi-pass membrane protein</topology>
    </subcellularLocation>
</comment>
<name>A0A7J9M2G2_GOSSC</name>
<keyword evidence="5" id="KW-0472">Membrane</keyword>
<keyword evidence="3" id="KW-0812">Transmembrane</keyword>
<sequence>FIGNFQEASGVKTGWGAVILAEAVSLIAASTVHRVCITTCHGEARVVDLNLRLPFDKF</sequence>
<comment type="similarity">
    <text evidence="2">Belongs to the KRTCAP2 family.</text>
</comment>
<evidence type="ECO:0000256" key="1">
    <source>
        <dbReference type="ARBA" id="ARBA00004141"/>
    </source>
</evidence>
<dbReference type="InterPro" id="IPR018614">
    <property type="entry name" value="KRTCAP2"/>
</dbReference>
<dbReference type="GO" id="GO:0016020">
    <property type="term" value="C:membrane"/>
    <property type="evidence" value="ECO:0007669"/>
    <property type="project" value="UniProtKB-SubCell"/>
</dbReference>
<accession>A0A7J9M2G2</accession>
<dbReference type="PANTHER" id="PTHR32001:SF1">
    <property type="entry name" value="KERATINOCYTE-ASSOCIATED PROTEIN 2"/>
    <property type="match status" value="1"/>
</dbReference>
<proteinExistence type="inferred from homology"/>
<dbReference type="OrthoDB" id="1111004at2759"/>
<evidence type="ECO:0000256" key="4">
    <source>
        <dbReference type="ARBA" id="ARBA00022989"/>
    </source>
</evidence>
<dbReference type="Pfam" id="PF09775">
    <property type="entry name" value="Keratin_assoc"/>
    <property type="match status" value="1"/>
</dbReference>
<dbReference type="EMBL" id="JABFAF010000009">
    <property type="protein sequence ID" value="MBA0865170.1"/>
    <property type="molecule type" value="Genomic_DNA"/>
</dbReference>
<dbReference type="Proteomes" id="UP000593576">
    <property type="component" value="Unassembled WGS sequence"/>
</dbReference>
<keyword evidence="4" id="KW-1133">Transmembrane helix</keyword>
<gene>
    <name evidence="6" type="ORF">Goshw_009695</name>
</gene>
<evidence type="ECO:0000256" key="2">
    <source>
        <dbReference type="ARBA" id="ARBA00007279"/>
    </source>
</evidence>